<keyword evidence="1" id="KW-0596">Phosphopantetheine</keyword>
<feature type="domain" description="Ketosynthase family 3 (KS3)" evidence="5">
    <location>
        <begin position="41"/>
        <end position="461"/>
    </location>
</feature>
<dbReference type="Gene3D" id="3.40.47.10">
    <property type="match status" value="1"/>
</dbReference>
<evidence type="ECO:0000256" key="3">
    <source>
        <dbReference type="ARBA" id="ARBA00022679"/>
    </source>
</evidence>
<evidence type="ECO:0000259" key="4">
    <source>
        <dbReference type="PROSITE" id="PS50075"/>
    </source>
</evidence>
<dbReference type="PROSITE" id="PS52004">
    <property type="entry name" value="KS3_2"/>
    <property type="match status" value="1"/>
</dbReference>
<dbReference type="PROSITE" id="PS50075">
    <property type="entry name" value="CARRIER"/>
    <property type="match status" value="1"/>
</dbReference>
<dbReference type="GO" id="GO:0005737">
    <property type="term" value="C:cytoplasm"/>
    <property type="evidence" value="ECO:0007669"/>
    <property type="project" value="TreeGrafter"/>
</dbReference>
<reference evidence="6 7" key="1">
    <citation type="journal article" date="2019" name="Microorganisms">
        <title>Paenibacillus lutrae sp. nov., A Chitinolytic Species Isolated from A River Otter in Castril Natural Park, Granada, Spain.</title>
        <authorList>
            <person name="Rodriguez M."/>
            <person name="Reina J.C."/>
            <person name="Bejar V."/>
            <person name="Llamas I."/>
        </authorList>
    </citation>
    <scope>NUCLEOTIDE SEQUENCE [LARGE SCALE GENOMIC DNA]</scope>
    <source>
        <strain evidence="6 7">N10</strain>
    </source>
</reference>
<name>A0A7X3JY15_9BACL</name>
<keyword evidence="2" id="KW-0597">Phosphoprotein</keyword>
<organism evidence="6 7">
    <name type="scientific">Paenibacillus lutrae</name>
    <dbReference type="NCBI Taxonomy" id="2078573"/>
    <lineage>
        <taxon>Bacteria</taxon>
        <taxon>Bacillati</taxon>
        <taxon>Bacillota</taxon>
        <taxon>Bacilli</taxon>
        <taxon>Bacillales</taxon>
        <taxon>Paenibacillaceae</taxon>
        <taxon>Paenibacillus</taxon>
    </lineage>
</organism>
<dbReference type="GO" id="GO:0005886">
    <property type="term" value="C:plasma membrane"/>
    <property type="evidence" value="ECO:0007669"/>
    <property type="project" value="TreeGrafter"/>
</dbReference>
<proteinExistence type="predicted"/>
<evidence type="ECO:0000256" key="1">
    <source>
        <dbReference type="ARBA" id="ARBA00022450"/>
    </source>
</evidence>
<dbReference type="GO" id="GO:0004312">
    <property type="term" value="F:fatty acid synthase activity"/>
    <property type="evidence" value="ECO:0007669"/>
    <property type="project" value="TreeGrafter"/>
</dbReference>
<dbReference type="Pfam" id="PF22621">
    <property type="entry name" value="CurL-like_PKS_C"/>
    <property type="match status" value="1"/>
</dbReference>
<dbReference type="Pfam" id="PF02801">
    <property type="entry name" value="Ketoacyl-synt_C"/>
    <property type="match status" value="1"/>
</dbReference>
<evidence type="ECO:0000313" key="7">
    <source>
        <dbReference type="Proteomes" id="UP000490800"/>
    </source>
</evidence>
<dbReference type="Pfam" id="PF00550">
    <property type="entry name" value="PP-binding"/>
    <property type="match status" value="1"/>
</dbReference>
<dbReference type="PANTHER" id="PTHR43775">
    <property type="entry name" value="FATTY ACID SYNTHASE"/>
    <property type="match status" value="1"/>
</dbReference>
<evidence type="ECO:0008006" key="8">
    <source>
        <dbReference type="Google" id="ProtNLM"/>
    </source>
</evidence>
<dbReference type="Pfam" id="PF00109">
    <property type="entry name" value="ketoacyl-synt"/>
    <property type="match status" value="1"/>
</dbReference>
<keyword evidence="7" id="KW-1185">Reference proteome</keyword>
<dbReference type="InterPro" id="IPR036736">
    <property type="entry name" value="ACP-like_sf"/>
</dbReference>
<dbReference type="InterPro" id="IPR009081">
    <property type="entry name" value="PP-bd_ACP"/>
</dbReference>
<comment type="caution">
    <text evidence="6">The sequence shown here is derived from an EMBL/GenBank/DDBJ whole genome shotgun (WGS) entry which is preliminary data.</text>
</comment>
<dbReference type="InterPro" id="IPR018201">
    <property type="entry name" value="Ketoacyl_synth_AS"/>
</dbReference>
<dbReference type="InterPro" id="IPR050091">
    <property type="entry name" value="PKS_NRPS_Biosynth_Enz"/>
</dbReference>
<evidence type="ECO:0000259" key="5">
    <source>
        <dbReference type="PROSITE" id="PS52004"/>
    </source>
</evidence>
<dbReference type="GO" id="GO:0071770">
    <property type="term" value="P:DIM/DIP cell wall layer assembly"/>
    <property type="evidence" value="ECO:0007669"/>
    <property type="project" value="TreeGrafter"/>
</dbReference>
<sequence>MELQTQKQQIVLKLVADKKITPQEAAVLLAGQGTAAKEAPDHQIAIIGMSGKFPGAGNLEQFWNNLHDGVKSIGPFPSGRRKDTDPYITRMGEPDNVYGLGGFLEEVDKFDASFFRISPSEAKAMDPLQRLYLETAWECIEEAGYSAHNIHGSATGVFVGNDHAFGQTYKQMLPEEAPFALTGSYTSILASRISYALNLRGPALVVDTACSSGLSAVHLACQSLIGKECQMAIAGGVYLRLLPLQMSSMQTVETESADVRAFDRYADGTVWGEGMGAVLLKPLKQALLDGDHIHAVIKGSSMNNDGQTNGITAPSPDAQHDVLLAAWNQAGISPDTLGYIEAHGTGTVLGDPLEIKAISRAMSKFTNRKQFCGIGSLKPNIGHLVSASGIASLLKVVLALKHKQIPASLNFREPNPYIPFADTPVYINDKLTPWPKQENPRRAGISCFGFSGTNSHMVLEEAPPAALSDSTGVRATRHLFTLSAKSMTSLQASLRNYSRFLREKELHVSDICYTLAVCKDHHPYRIALVVRDNDELIDLLAEYDTNIESRLEKPGQSRLFFGYHKLVTENRTLKETGDLNKAEKDRLSRRANELVRRLQDEDKSAESGILDEIARHYVSGADVDWNFVYGGLYRKGRKVSVPVYPLERHRFWVQGSESPPAAYESPLADHPVQPQHLKAVALTGKLQGEAYTETEKTIAGVWGRLLELDTIHIEDNFFELGGNSILSLELEVELDKCGINLDFESVNRYPTIKELALYTDSLKIDAV</sequence>
<accession>A0A7X3JY15</accession>
<dbReference type="Gene3D" id="1.10.1240.100">
    <property type="match status" value="1"/>
</dbReference>
<dbReference type="GO" id="GO:0004315">
    <property type="term" value="F:3-oxoacyl-[acyl-carrier-protein] synthase activity"/>
    <property type="evidence" value="ECO:0007669"/>
    <property type="project" value="InterPro"/>
</dbReference>
<dbReference type="InterPro" id="IPR014031">
    <property type="entry name" value="Ketoacyl_synth_C"/>
</dbReference>
<dbReference type="GO" id="GO:0006633">
    <property type="term" value="P:fatty acid biosynthetic process"/>
    <property type="evidence" value="ECO:0007669"/>
    <property type="project" value="InterPro"/>
</dbReference>
<dbReference type="InterPro" id="IPR020841">
    <property type="entry name" value="PKS_Beta-ketoAc_synthase_dom"/>
</dbReference>
<dbReference type="OrthoDB" id="9765680at2"/>
<dbReference type="AlphaFoldDB" id="A0A7X3JY15"/>
<dbReference type="SUPFAM" id="SSF53901">
    <property type="entry name" value="Thiolase-like"/>
    <property type="match status" value="1"/>
</dbReference>
<dbReference type="Gene3D" id="1.10.1200.10">
    <property type="entry name" value="ACP-like"/>
    <property type="match status" value="1"/>
</dbReference>
<gene>
    <name evidence="6" type="ORF">EDM21_03605</name>
</gene>
<feature type="domain" description="Carrier" evidence="4">
    <location>
        <begin position="689"/>
        <end position="763"/>
    </location>
</feature>
<dbReference type="Proteomes" id="UP000490800">
    <property type="component" value="Unassembled WGS sequence"/>
</dbReference>
<evidence type="ECO:0000256" key="2">
    <source>
        <dbReference type="ARBA" id="ARBA00022553"/>
    </source>
</evidence>
<keyword evidence="3" id="KW-0808">Transferase</keyword>
<dbReference type="SUPFAM" id="SSF47336">
    <property type="entry name" value="ACP-like"/>
    <property type="match status" value="1"/>
</dbReference>
<protein>
    <recommendedName>
        <fullName evidence="8">Carrier domain-containing protein</fullName>
    </recommendedName>
</protein>
<dbReference type="InterPro" id="IPR014030">
    <property type="entry name" value="Ketoacyl_synth_N"/>
</dbReference>
<dbReference type="EMBL" id="RHLK01000002">
    <property type="protein sequence ID" value="MVO98628.1"/>
    <property type="molecule type" value="Genomic_DNA"/>
</dbReference>
<evidence type="ECO:0000313" key="6">
    <source>
        <dbReference type="EMBL" id="MVO98628.1"/>
    </source>
</evidence>
<dbReference type="InterPro" id="IPR016039">
    <property type="entry name" value="Thiolase-like"/>
</dbReference>
<dbReference type="SMART" id="SM00825">
    <property type="entry name" value="PKS_KS"/>
    <property type="match status" value="1"/>
</dbReference>
<dbReference type="PROSITE" id="PS00606">
    <property type="entry name" value="KS3_1"/>
    <property type="match status" value="1"/>
</dbReference>
<dbReference type="PANTHER" id="PTHR43775:SF37">
    <property type="entry name" value="SI:DKEY-61P9.11"/>
    <property type="match status" value="1"/>
</dbReference>
<dbReference type="CDD" id="cd00833">
    <property type="entry name" value="PKS"/>
    <property type="match status" value="1"/>
</dbReference>